<evidence type="ECO:0000313" key="4">
    <source>
        <dbReference type="Proteomes" id="UP000051952"/>
    </source>
</evidence>
<reference evidence="4" key="1">
    <citation type="submission" date="2015-09" db="EMBL/GenBank/DDBJ databases">
        <authorList>
            <consortium name="Pathogen Informatics"/>
        </authorList>
    </citation>
    <scope>NUCLEOTIDE SEQUENCE [LARGE SCALE GENOMIC DNA]</scope>
    <source>
        <strain evidence="4">Lake Konstanz</strain>
    </source>
</reference>
<feature type="transmembrane region" description="Helical" evidence="2">
    <location>
        <begin position="1525"/>
        <end position="1546"/>
    </location>
</feature>
<feature type="region of interest" description="Disordered" evidence="1">
    <location>
        <begin position="1118"/>
        <end position="1152"/>
    </location>
</feature>
<dbReference type="Proteomes" id="UP000051952">
    <property type="component" value="Unassembled WGS sequence"/>
</dbReference>
<keyword evidence="2" id="KW-1133">Transmembrane helix</keyword>
<feature type="transmembrane region" description="Helical" evidence="2">
    <location>
        <begin position="1254"/>
        <end position="1277"/>
    </location>
</feature>
<accession>A0A0S4JIL3</accession>
<feature type="transmembrane region" description="Helical" evidence="2">
    <location>
        <begin position="1500"/>
        <end position="1518"/>
    </location>
</feature>
<feature type="transmembrane region" description="Helical" evidence="2">
    <location>
        <begin position="1334"/>
        <end position="1356"/>
    </location>
</feature>
<keyword evidence="4" id="KW-1185">Reference proteome</keyword>
<name>A0A0S4JIL3_BODSA</name>
<dbReference type="EMBL" id="CYKH01001796">
    <property type="protein sequence ID" value="CUG90150.1"/>
    <property type="molecule type" value="Genomic_DNA"/>
</dbReference>
<feature type="compositionally biased region" description="Polar residues" evidence="1">
    <location>
        <begin position="1124"/>
        <end position="1152"/>
    </location>
</feature>
<evidence type="ECO:0000256" key="1">
    <source>
        <dbReference type="SAM" id="MobiDB-lite"/>
    </source>
</evidence>
<organism evidence="3 4">
    <name type="scientific">Bodo saltans</name>
    <name type="common">Flagellated protozoan</name>
    <dbReference type="NCBI Taxonomy" id="75058"/>
    <lineage>
        <taxon>Eukaryota</taxon>
        <taxon>Discoba</taxon>
        <taxon>Euglenozoa</taxon>
        <taxon>Kinetoplastea</taxon>
        <taxon>Metakinetoplastina</taxon>
        <taxon>Eubodonida</taxon>
        <taxon>Bodonidae</taxon>
        <taxon>Bodo</taxon>
    </lineage>
</organism>
<proteinExistence type="predicted"/>
<keyword evidence="2" id="KW-0472">Membrane</keyword>
<evidence type="ECO:0000313" key="3">
    <source>
        <dbReference type="EMBL" id="CUG90150.1"/>
    </source>
</evidence>
<sequence>MSKSSLARLPFVVPSALGVISNRSVVAVLLFAKLMVLASMALHVAAVGDNVSTTIFVPCYTAQAYSVTSNNTQFIISGCDGRGQMAYFSTYVDIHLCSCSFGWFNLSVTVVNSVSASVLISATSSMSLVDLSITMNNVTNPSTPSANVPLVFCQAAQTSYTWCMPVLKITAVENFIRPQISLTNIAVLRNVTNVAVIQAWSRMELGRLYFENVTFSSSVFTSVVLNAATPSAMISTNITLKNITAIASGSFAVANTVNTLVFDLRNAVAHASNIVLDRIFVSDDPKHGGSASGPGGLCAVMVAGAQLNTSTMIVKNSMMSMATLPNGIFVMALQSILQQTSLVHIAQTLLIGGNAVTHFVLLDCRSLIHASSVELSQTEVRAVSNSTFISLFSVALNGVSGGSRLKFVDTHSNGYLMYYMATMLSDSAVLVYDSSTSGSRAPTVLNLHSTALYFAAPTRSTVFEIVNLTCHGGKAHIGFASDLDAVSIRISNSTFLDSYSGVLHFLAPAQVFRLLLTIVNTTVTLLPGTAFLAITGGCTLSNSTFMISVMLDLRNKIPSTTSNWEFLYLENSKMFNASLLSVIVTILSNSSIAGRLLRMSNITMLGNSTVELNALPSLSVMFALAAADSSSLVNISATSIDKSGVTIMIPHMVQWQSAASPQVVEVSAASVANGGQILISGGSFKSLSVIRLGNVTTVPLVRFHQCTFRTGAILRISSLLLEHVGLAESTARSTIVMFGNCTLINDSIVVLDQIESVRRLFLLAHLHASLLCDSTLTLKNIACGELLSNQENIAPSLLLSFSSGTTLCGSTTVVHFLGINLTSGLMLAADSNTSWLQRDGSIKTRITLIVNGVNAVTRSLLSSLFLSGNVSAGTGIELFMSNSTFYGAGVVALDSLSLLGTASSPVMINVTVETTAFAGTDAFIKLVRNTLAPVAGAAFVNISLSRLNVTARSSNYVSCKHSANCTAIILQSLNGNSALPTLSVALSSLKLIGSLTLLRHNSSGDGGGGTNPSPQTFKVNVYCSLWGRHEFSPMVMMGPHSGPTAMNGTLTYFNHYLHDPARPCVVPVGNPSRSQTETAYSTLVKPFLTREVQRNVSSSLTLTPDQNIASTLTTIVAPSPPYEPSSSQTRLSTITSDASTQSTIPAPQNSTQTLSRSIAPKKSFVSEVLGKPTTSIAQQFFSSVGAVTIVSGVSSAVSSAVGTALVRTAFTAQLADCAGGSIDSIFSGESDENNLFNLQIGDEESPGEGYRSSLVSVLMIVIVTTMFGATIAVALWLGPCGSIRWRRTLRSATAAAALPGWWLAGPCAAAVGPLLSSGISLASVSTWSTPAVDVVILVVSFATAIMSSSWSIIALLKPTAIMSSSWSIIALLKPTHRGLFVCKTVGPVPPLLLPKKPSRASNILVWLLDGGCVWAVDRLLATTKPTPRTIGTASHVSLADRLYPHLYGSLFTSMKPDHYWHFLLDMSANIAAGILAAVPAMVAKSTNSDHIIVSNACNGALHAVTAVQLLFAIHFVYLRPVAVRWELIASACMATLGALNALLASIQATSLASDVIEDWGNAVQSFQLAASGLAILCAVSECLLTLLVLKHRRALLSNAFDDDSEVICQPAPTSPSTIYSCTFVSQPNLKGRDVIGLRPLSLTSFSTPPTLRLSPHQNNRLEKLPPLHCNAATRSSRLALEALSVLVQLAAQKQTEVTKFV</sequence>
<feature type="transmembrane region" description="Helical" evidence="2">
    <location>
        <begin position="1459"/>
        <end position="1480"/>
    </location>
</feature>
<evidence type="ECO:0000256" key="2">
    <source>
        <dbReference type="SAM" id="Phobius"/>
    </source>
</evidence>
<protein>
    <submittedName>
        <fullName evidence="3">Membrane-associated protein, putative</fullName>
    </submittedName>
</protein>
<dbReference type="VEuPathDB" id="TriTrypDB:BSAL_25250"/>
<keyword evidence="2" id="KW-0812">Transmembrane</keyword>
<feature type="transmembrane region" description="Helical" evidence="2">
    <location>
        <begin position="1566"/>
        <end position="1589"/>
    </location>
</feature>
<feature type="transmembrane region" description="Helical" evidence="2">
    <location>
        <begin position="1298"/>
        <end position="1322"/>
    </location>
</feature>
<gene>
    <name evidence="3" type="ORF">BSAL_25250</name>
</gene>